<evidence type="ECO:0000256" key="7">
    <source>
        <dbReference type="PROSITE-ProRule" id="PRU01091"/>
    </source>
</evidence>
<keyword evidence="11" id="KW-1185">Reference proteome</keyword>
<evidence type="ECO:0000256" key="3">
    <source>
        <dbReference type="ARBA" id="ARBA00023015"/>
    </source>
</evidence>
<dbReference type="CDD" id="cd00383">
    <property type="entry name" value="trans_reg_C"/>
    <property type="match status" value="1"/>
</dbReference>
<dbReference type="SMART" id="SM00862">
    <property type="entry name" value="Trans_reg_C"/>
    <property type="match status" value="1"/>
</dbReference>
<feature type="domain" description="OmpR/PhoB-type" evidence="9">
    <location>
        <begin position="137"/>
        <end position="231"/>
    </location>
</feature>
<dbReference type="Gene3D" id="1.10.10.10">
    <property type="entry name" value="Winged helix-like DNA-binding domain superfamily/Winged helix DNA-binding domain"/>
    <property type="match status" value="1"/>
</dbReference>
<evidence type="ECO:0000256" key="4">
    <source>
        <dbReference type="ARBA" id="ARBA00023125"/>
    </source>
</evidence>
<dbReference type="GO" id="GO:0000976">
    <property type="term" value="F:transcription cis-regulatory region binding"/>
    <property type="evidence" value="ECO:0007669"/>
    <property type="project" value="TreeGrafter"/>
</dbReference>
<dbReference type="PANTHER" id="PTHR48111:SF22">
    <property type="entry name" value="REGULATOR OF RPOS"/>
    <property type="match status" value="1"/>
</dbReference>
<feature type="modified residue" description="4-aspartylphosphate" evidence="6">
    <location>
        <position position="64"/>
    </location>
</feature>
<name>A0A399EVL0_9DEIN</name>
<dbReference type="GO" id="GO:0005829">
    <property type="term" value="C:cytosol"/>
    <property type="evidence" value="ECO:0007669"/>
    <property type="project" value="TreeGrafter"/>
</dbReference>
<keyword evidence="2" id="KW-0902">Two-component regulatory system</keyword>
<dbReference type="Gene3D" id="3.40.50.2300">
    <property type="match status" value="1"/>
</dbReference>
<dbReference type="GO" id="GO:0032993">
    <property type="term" value="C:protein-DNA complex"/>
    <property type="evidence" value="ECO:0007669"/>
    <property type="project" value="TreeGrafter"/>
</dbReference>
<dbReference type="InterPro" id="IPR001789">
    <property type="entry name" value="Sig_transdc_resp-reg_receiver"/>
</dbReference>
<dbReference type="EMBL" id="QWLA01000017">
    <property type="protein sequence ID" value="RIH87675.1"/>
    <property type="molecule type" value="Genomic_DNA"/>
</dbReference>
<keyword evidence="3" id="KW-0805">Transcription regulation</keyword>
<proteinExistence type="predicted"/>
<keyword evidence="5" id="KW-0804">Transcription</keyword>
<dbReference type="SUPFAM" id="SSF52172">
    <property type="entry name" value="CheY-like"/>
    <property type="match status" value="1"/>
</dbReference>
<feature type="DNA-binding region" description="OmpR/PhoB-type" evidence="7">
    <location>
        <begin position="137"/>
        <end position="231"/>
    </location>
</feature>
<evidence type="ECO:0000256" key="2">
    <source>
        <dbReference type="ARBA" id="ARBA00023012"/>
    </source>
</evidence>
<comment type="caution">
    <text evidence="10">The sequence shown here is derived from an EMBL/GenBank/DDBJ whole genome shotgun (WGS) entry which is preliminary data.</text>
</comment>
<feature type="domain" description="Response regulatory" evidence="8">
    <location>
        <begin position="15"/>
        <end position="130"/>
    </location>
</feature>
<keyword evidence="1 6" id="KW-0597">Phosphoprotein</keyword>
<dbReference type="Proteomes" id="UP000265341">
    <property type="component" value="Unassembled WGS sequence"/>
</dbReference>
<accession>A0A399EVL0</accession>
<dbReference type="InterPro" id="IPR036388">
    <property type="entry name" value="WH-like_DNA-bd_sf"/>
</dbReference>
<evidence type="ECO:0000256" key="6">
    <source>
        <dbReference type="PROSITE-ProRule" id="PRU00169"/>
    </source>
</evidence>
<dbReference type="Pfam" id="PF00486">
    <property type="entry name" value="Trans_reg_C"/>
    <property type="match status" value="1"/>
</dbReference>
<evidence type="ECO:0000256" key="5">
    <source>
        <dbReference type="ARBA" id="ARBA00023163"/>
    </source>
</evidence>
<dbReference type="GO" id="GO:0006355">
    <property type="term" value="P:regulation of DNA-templated transcription"/>
    <property type="evidence" value="ECO:0007669"/>
    <property type="project" value="InterPro"/>
</dbReference>
<gene>
    <name evidence="10" type="primary">copR</name>
    <name evidence="10" type="ORF">Mrose_01232</name>
</gene>
<dbReference type="Gene3D" id="6.10.250.690">
    <property type="match status" value="1"/>
</dbReference>
<dbReference type="PROSITE" id="PS50110">
    <property type="entry name" value="RESPONSE_REGULATORY"/>
    <property type="match status" value="1"/>
</dbReference>
<evidence type="ECO:0000256" key="1">
    <source>
        <dbReference type="ARBA" id="ARBA00022553"/>
    </source>
</evidence>
<sequence>MEGTIPAPGVKLDMRLLIVEDEPSLGSTLVESLAAQGFEPYLVSSVTQAEAVIWEQSFDLILLDVMLPEGQEAGFELARALRESGFRQPILFLTARESVPDRVRGLEVGEDYLPKPFALAELVARLKALARRGEVKPQSIQLDDLELVCETRQVRYRGQPVRLTAKEYQVLELFALSPGRVFTREEILERVWGPGYESDSNLIDVYVKNLRRKLYEGVIQTVRGMGYRMGD</sequence>
<evidence type="ECO:0000259" key="9">
    <source>
        <dbReference type="PROSITE" id="PS51755"/>
    </source>
</evidence>
<dbReference type="InterPro" id="IPR011006">
    <property type="entry name" value="CheY-like_superfamily"/>
</dbReference>
<evidence type="ECO:0000313" key="11">
    <source>
        <dbReference type="Proteomes" id="UP000265341"/>
    </source>
</evidence>
<reference evidence="10 11" key="1">
    <citation type="submission" date="2018-08" db="EMBL/GenBank/DDBJ databases">
        <title>Meiothermus roseus NBRC 110900 genome sequencing project.</title>
        <authorList>
            <person name="Da Costa M.S."/>
            <person name="Albuquerque L."/>
            <person name="Raposo P."/>
            <person name="Froufe H.J.C."/>
            <person name="Barroso C.S."/>
            <person name="Egas C."/>
        </authorList>
    </citation>
    <scope>NUCLEOTIDE SEQUENCE [LARGE SCALE GENOMIC DNA]</scope>
    <source>
        <strain evidence="10 11">NBRC 110900</strain>
    </source>
</reference>
<dbReference type="SMART" id="SM00448">
    <property type="entry name" value="REC"/>
    <property type="match status" value="1"/>
</dbReference>
<dbReference type="Pfam" id="PF00072">
    <property type="entry name" value="Response_reg"/>
    <property type="match status" value="1"/>
</dbReference>
<keyword evidence="4 7" id="KW-0238">DNA-binding</keyword>
<organism evidence="10 11">
    <name type="scientific">Calidithermus roseus</name>
    <dbReference type="NCBI Taxonomy" id="1644118"/>
    <lineage>
        <taxon>Bacteria</taxon>
        <taxon>Thermotogati</taxon>
        <taxon>Deinococcota</taxon>
        <taxon>Deinococci</taxon>
        <taxon>Thermales</taxon>
        <taxon>Thermaceae</taxon>
        <taxon>Calidithermus</taxon>
    </lineage>
</organism>
<dbReference type="InterPro" id="IPR039420">
    <property type="entry name" value="WalR-like"/>
</dbReference>
<dbReference type="PROSITE" id="PS51755">
    <property type="entry name" value="OMPR_PHOB"/>
    <property type="match status" value="1"/>
</dbReference>
<evidence type="ECO:0000313" key="10">
    <source>
        <dbReference type="EMBL" id="RIH87675.1"/>
    </source>
</evidence>
<evidence type="ECO:0000259" key="8">
    <source>
        <dbReference type="PROSITE" id="PS50110"/>
    </source>
</evidence>
<protein>
    <submittedName>
        <fullName evidence="10">Transcriptional activator protein CopR</fullName>
    </submittedName>
</protein>
<dbReference type="AlphaFoldDB" id="A0A399EVL0"/>
<dbReference type="InterPro" id="IPR001867">
    <property type="entry name" value="OmpR/PhoB-type_DNA-bd"/>
</dbReference>
<dbReference type="PANTHER" id="PTHR48111">
    <property type="entry name" value="REGULATOR OF RPOS"/>
    <property type="match status" value="1"/>
</dbReference>
<dbReference type="GO" id="GO:0000156">
    <property type="term" value="F:phosphorelay response regulator activity"/>
    <property type="evidence" value="ECO:0007669"/>
    <property type="project" value="TreeGrafter"/>
</dbReference>